<evidence type="ECO:0000313" key="9">
    <source>
        <dbReference type="EMBL" id="VDN53492.1"/>
    </source>
</evidence>
<evidence type="ECO:0000313" key="12">
    <source>
        <dbReference type="WBParaSite" id="DME_0000990801-mRNA-1"/>
    </source>
</evidence>
<evidence type="ECO:0000256" key="3">
    <source>
        <dbReference type="ARBA" id="ARBA00019589"/>
    </source>
</evidence>
<keyword evidence="8" id="KW-0143">Chaperone</keyword>
<protein>
    <recommendedName>
        <fullName evidence="3">Neuroendocrine protein 7B2</fullName>
    </recommendedName>
</protein>
<dbReference type="Proteomes" id="UP000038040">
    <property type="component" value="Unplaced"/>
</dbReference>
<dbReference type="STRING" id="318479.A0A0N4UPL6"/>
<proteinExistence type="inferred from homology"/>
<evidence type="ECO:0000256" key="1">
    <source>
        <dbReference type="ARBA" id="ARBA00004613"/>
    </source>
</evidence>
<dbReference type="GO" id="GO:0007218">
    <property type="term" value="P:neuropeptide signaling pathway"/>
    <property type="evidence" value="ECO:0007669"/>
    <property type="project" value="InterPro"/>
</dbReference>
<dbReference type="AlphaFoldDB" id="A0A0N4UPL6"/>
<evidence type="ECO:0000313" key="11">
    <source>
        <dbReference type="Proteomes" id="UP000274756"/>
    </source>
</evidence>
<keyword evidence="5" id="KW-0964">Secreted</keyword>
<dbReference type="GO" id="GO:0005576">
    <property type="term" value="C:extracellular region"/>
    <property type="evidence" value="ECO:0007669"/>
    <property type="project" value="UniProtKB-SubCell"/>
</dbReference>
<keyword evidence="11" id="KW-1185">Reference proteome</keyword>
<keyword evidence="4" id="KW-0813">Transport</keyword>
<name>A0A0N4UPL6_DRAME</name>
<dbReference type="Pfam" id="PF05281">
    <property type="entry name" value="Secretogranin_V"/>
    <property type="match status" value="1"/>
</dbReference>
<reference evidence="9 11" key="2">
    <citation type="submission" date="2018-11" db="EMBL/GenBank/DDBJ databases">
        <authorList>
            <consortium name="Pathogen Informatics"/>
        </authorList>
    </citation>
    <scope>NUCLEOTIDE SEQUENCE [LARGE SCALE GENOMIC DNA]</scope>
</reference>
<evidence type="ECO:0000256" key="4">
    <source>
        <dbReference type="ARBA" id="ARBA00022448"/>
    </source>
</evidence>
<evidence type="ECO:0000256" key="7">
    <source>
        <dbReference type="ARBA" id="ARBA00023157"/>
    </source>
</evidence>
<evidence type="ECO:0000256" key="6">
    <source>
        <dbReference type="ARBA" id="ARBA00022729"/>
    </source>
</evidence>
<dbReference type="PANTHER" id="PTHR12738">
    <property type="entry name" value="NEUROENDOCRINE PROTEIN 7B2"/>
    <property type="match status" value="1"/>
</dbReference>
<dbReference type="OrthoDB" id="9922675at2759"/>
<keyword evidence="7" id="KW-1015">Disulfide bond</keyword>
<dbReference type="EMBL" id="UYYG01000136">
    <property type="protein sequence ID" value="VDN53492.1"/>
    <property type="molecule type" value="Genomic_DNA"/>
</dbReference>
<comment type="similarity">
    <text evidence="2">Belongs to the 7B2 family.</text>
</comment>
<dbReference type="PANTHER" id="PTHR12738:SF0">
    <property type="entry name" value="NEUROENDOCRINE PROTEIN 7B2"/>
    <property type="match status" value="1"/>
</dbReference>
<dbReference type="GO" id="GO:0046883">
    <property type="term" value="P:regulation of hormone secretion"/>
    <property type="evidence" value="ECO:0007669"/>
    <property type="project" value="TreeGrafter"/>
</dbReference>
<dbReference type="GO" id="GO:0030234">
    <property type="term" value="F:enzyme regulator activity"/>
    <property type="evidence" value="ECO:0007669"/>
    <property type="project" value="TreeGrafter"/>
</dbReference>
<dbReference type="InterPro" id="IPR007945">
    <property type="entry name" value="Secretogranin_V"/>
</dbReference>
<organism evidence="10 12">
    <name type="scientific">Dracunculus medinensis</name>
    <name type="common">Guinea worm</name>
    <dbReference type="NCBI Taxonomy" id="318479"/>
    <lineage>
        <taxon>Eukaryota</taxon>
        <taxon>Metazoa</taxon>
        <taxon>Ecdysozoa</taxon>
        <taxon>Nematoda</taxon>
        <taxon>Chromadorea</taxon>
        <taxon>Rhabditida</taxon>
        <taxon>Spirurina</taxon>
        <taxon>Dracunculoidea</taxon>
        <taxon>Dracunculidae</taxon>
        <taxon>Dracunculus</taxon>
    </lineage>
</organism>
<accession>A0A0N4UPL6</accession>
<comment type="subcellular location">
    <subcellularLocation>
        <location evidence="1">Secreted</location>
    </subcellularLocation>
</comment>
<dbReference type="Proteomes" id="UP000274756">
    <property type="component" value="Unassembled WGS sequence"/>
</dbReference>
<dbReference type="WBParaSite" id="DME_0000990801-mRNA-1">
    <property type="protein sequence ID" value="DME_0000990801-mRNA-1"/>
    <property type="gene ID" value="DME_0000990801"/>
</dbReference>
<evidence type="ECO:0000256" key="8">
    <source>
        <dbReference type="ARBA" id="ARBA00023186"/>
    </source>
</evidence>
<evidence type="ECO:0000256" key="2">
    <source>
        <dbReference type="ARBA" id="ARBA00006348"/>
    </source>
</evidence>
<dbReference type="GO" id="GO:0030141">
    <property type="term" value="C:secretory granule"/>
    <property type="evidence" value="ECO:0007669"/>
    <property type="project" value="InterPro"/>
</dbReference>
<keyword evidence="6" id="KW-0732">Signal</keyword>
<evidence type="ECO:0000313" key="10">
    <source>
        <dbReference type="Proteomes" id="UP000038040"/>
    </source>
</evidence>
<gene>
    <name evidence="9" type="ORF">DME_LOCUS3465</name>
</gene>
<reference evidence="12" key="1">
    <citation type="submission" date="2017-02" db="UniProtKB">
        <authorList>
            <consortium name="WormBaseParasite"/>
        </authorList>
    </citation>
    <scope>IDENTIFICATION</scope>
</reference>
<evidence type="ECO:0000256" key="5">
    <source>
        <dbReference type="ARBA" id="ARBA00022525"/>
    </source>
</evidence>
<sequence>MYVVGFSQQVFPDFVDLMSRDAEAFPGPLAFGHKYMTGGAGEGAQQLRPESDFEQRQQVKSDNVLPAYCEPPNPCPLGYVAADGCLEEFENSAEFSRNYQSNQNCICDQEHMFNCPARRADELDESLQSILGEQGIHKNLIAKKFHITRDETLGLRRKRSIQYNKVHHGMNPFLNGEPLRTVVKKDGKHLW</sequence>